<dbReference type="GeneID" id="28828859"/>
<feature type="region of interest" description="Disordered" evidence="1">
    <location>
        <begin position="198"/>
        <end position="229"/>
    </location>
</feature>
<dbReference type="RefSeq" id="XP_018078580.1">
    <property type="nucleotide sequence ID" value="XM_018219133.1"/>
</dbReference>
<protein>
    <submittedName>
        <fullName evidence="2">Uncharacterized protein</fullName>
    </submittedName>
</protein>
<reference evidence="2 3" key="1">
    <citation type="submission" date="2015-10" db="EMBL/GenBank/DDBJ databases">
        <title>Full genome of DAOMC 229536 Phialocephala scopiformis, a fungal endophyte of spruce producing the potent anti-insectan compound rugulosin.</title>
        <authorList>
            <consortium name="DOE Joint Genome Institute"/>
            <person name="Walker A.K."/>
            <person name="Frasz S.L."/>
            <person name="Seifert K.A."/>
            <person name="Miller J.D."/>
            <person name="Mondo S.J."/>
            <person name="Labutti K."/>
            <person name="Lipzen A."/>
            <person name="Dockter R."/>
            <person name="Kennedy M."/>
            <person name="Grigoriev I.V."/>
            <person name="Spatafora J.W."/>
        </authorList>
    </citation>
    <scope>NUCLEOTIDE SEQUENCE [LARGE SCALE GENOMIC DNA]</scope>
    <source>
        <strain evidence="2 3">CBS 120377</strain>
    </source>
</reference>
<feature type="compositionally biased region" description="Acidic residues" evidence="1">
    <location>
        <begin position="199"/>
        <end position="211"/>
    </location>
</feature>
<evidence type="ECO:0000313" key="3">
    <source>
        <dbReference type="Proteomes" id="UP000070700"/>
    </source>
</evidence>
<dbReference type="KEGG" id="psco:LY89DRAFT_727257"/>
<evidence type="ECO:0000313" key="2">
    <source>
        <dbReference type="EMBL" id="KUJ24225.1"/>
    </source>
</evidence>
<dbReference type="AlphaFoldDB" id="A0A194XV69"/>
<dbReference type="Proteomes" id="UP000070700">
    <property type="component" value="Unassembled WGS sequence"/>
</dbReference>
<dbReference type="InParanoid" id="A0A194XV69"/>
<dbReference type="OrthoDB" id="3557378at2759"/>
<evidence type="ECO:0000256" key="1">
    <source>
        <dbReference type="SAM" id="MobiDB-lite"/>
    </source>
</evidence>
<dbReference type="EMBL" id="KQ947404">
    <property type="protein sequence ID" value="KUJ24225.1"/>
    <property type="molecule type" value="Genomic_DNA"/>
</dbReference>
<name>A0A194XV69_MOLSC</name>
<accession>A0A194XV69</accession>
<organism evidence="2 3">
    <name type="scientific">Mollisia scopiformis</name>
    <name type="common">Conifer needle endophyte fungus</name>
    <name type="synonym">Phialocephala scopiformis</name>
    <dbReference type="NCBI Taxonomy" id="149040"/>
    <lineage>
        <taxon>Eukaryota</taxon>
        <taxon>Fungi</taxon>
        <taxon>Dikarya</taxon>
        <taxon>Ascomycota</taxon>
        <taxon>Pezizomycotina</taxon>
        <taxon>Leotiomycetes</taxon>
        <taxon>Helotiales</taxon>
        <taxon>Mollisiaceae</taxon>
        <taxon>Mollisia</taxon>
    </lineage>
</organism>
<sequence length="229" mass="25967">MEMSIPRDARTRTWDIHGKQNVWNWKVSTDADEILYQTRFPCKHLAMMYRGAGESAQLLATIETGAHSWEASITFPQDDRIMAAPEPITMENISDEGMSTRWPVKVQALGGQELHWEYEHPAVGDRDLRLEDPLTKDELGNANSNFLSLSEKLPEAAVEELVITGTAAQIMLASLMHNDMTIAADGPEGHAQWKYQEPEWWENEGDEEQEATYEHHENETDELGESKGD</sequence>
<feature type="compositionally biased region" description="Basic and acidic residues" evidence="1">
    <location>
        <begin position="212"/>
        <end position="229"/>
    </location>
</feature>
<proteinExistence type="predicted"/>
<keyword evidence="3" id="KW-1185">Reference proteome</keyword>
<gene>
    <name evidence="2" type="ORF">LY89DRAFT_727257</name>
</gene>